<dbReference type="EMBL" id="JAPCKK010000018">
    <property type="protein sequence ID" value="MDP4098267.1"/>
    <property type="molecule type" value="Genomic_DNA"/>
</dbReference>
<keyword evidence="3" id="KW-1185">Reference proteome</keyword>
<dbReference type="Proteomes" id="UP001241848">
    <property type="component" value="Unassembled WGS sequence"/>
</dbReference>
<sequence>MEVRADKASGNAQAGTPNAIGRISRFGLALAGLRRDRYLYLLTLPGMLYFIIFKYVLLRETDLRVHEIALQIGYRPSYLW</sequence>
<evidence type="ECO:0000313" key="2">
    <source>
        <dbReference type="EMBL" id="MDP4098267.1"/>
    </source>
</evidence>
<evidence type="ECO:0008006" key="4">
    <source>
        <dbReference type="Google" id="ProtNLM"/>
    </source>
</evidence>
<evidence type="ECO:0000313" key="3">
    <source>
        <dbReference type="Proteomes" id="UP001241848"/>
    </source>
</evidence>
<comment type="caution">
    <text evidence="2">The sequence shown here is derived from an EMBL/GenBank/DDBJ whole genome shotgun (WGS) entry which is preliminary data.</text>
</comment>
<proteinExistence type="predicted"/>
<name>A0ABT9FU61_9BACL</name>
<protein>
    <recommendedName>
        <fullName evidence="4">Sugar ABC transporter permease</fullName>
    </recommendedName>
</protein>
<keyword evidence="1" id="KW-1133">Transmembrane helix</keyword>
<reference evidence="2 3" key="1">
    <citation type="submission" date="2022-10" db="EMBL/GenBank/DDBJ databases">
        <title>Paenibacillus description and whole genome data of maize root bacterial community.</title>
        <authorList>
            <person name="Marton D."/>
            <person name="Farkas M."/>
            <person name="Cserhati M."/>
        </authorList>
    </citation>
    <scope>NUCLEOTIDE SEQUENCE [LARGE SCALE GENOMIC DNA]</scope>
    <source>
        <strain evidence="2 3">P96</strain>
    </source>
</reference>
<keyword evidence="1" id="KW-0812">Transmembrane</keyword>
<feature type="transmembrane region" description="Helical" evidence="1">
    <location>
        <begin position="38"/>
        <end position="57"/>
    </location>
</feature>
<gene>
    <name evidence="2" type="ORF">OIN60_16030</name>
</gene>
<dbReference type="RefSeq" id="WP_305755879.1">
    <property type="nucleotide sequence ID" value="NZ_JAPCKK010000018.1"/>
</dbReference>
<organism evidence="2 3">
    <name type="scientific">Paenibacillus zeirhizosphaerae</name>
    <dbReference type="NCBI Taxonomy" id="2987519"/>
    <lineage>
        <taxon>Bacteria</taxon>
        <taxon>Bacillati</taxon>
        <taxon>Bacillota</taxon>
        <taxon>Bacilli</taxon>
        <taxon>Bacillales</taxon>
        <taxon>Paenibacillaceae</taxon>
        <taxon>Paenibacillus</taxon>
    </lineage>
</organism>
<accession>A0ABT9FU61</accession>
<keyword evidence="1" id="KW-0472">Membrane</keyword>
<evidence type="ECO:0000256" key="1">
    <source>
        <dbReference type="SAM" id="Phobius"/>
    </source>
</evidence>